<organism evidence="2 3">
    <name type="scientific">Ulvibacterium marinum</name>
    <dbReference type="NCBI Taxonomy" id="2419782"/>
    <lineage>
        <taxon>Bacteria</taxon>
        <taxon>Pseudomonadati</taxon>
        <taxon>Bacteroidota</taxon>
        <taxon>Flavobacteriia</taxon>
        <taxon>Flavobacteriales</taxon>
        <taxon>Flavobacteriaceae</taxon>
        <taxon>Ulvibacterium</taxon>
    </lineage>
</organism>
<gene>
    <name evidence="2" type="ORF">D7Z94_00565</name>
</gene>
<keyword evidence="1" id="KW-0732">Signal</keyword>
<protein>
    <recommendedName>
        <fullName evidence="4">Cytochrome c domain-containing protein</fullName>
    </recommendedName>
</protein>
<evidence type="ECO:0008006" key="4">
    <source>
        <dbReference type="Google" id="ProtNLM"/>
    </source>
</evidence>
<dbReference type="EMBL" id="RBCJ01000001">
    <property type="protein sequence ID" value="RKN82382.1"/>
    <property type="molecule type" value="Genomic_DNA"/>
</dbReference>
<evidence type="ECO:0000313" key="3">
    <source>
        <dbReference type="Proteomes" id="UP000276603"/>
    </source>
</evidence>
<name>A0A3B0C9F7_9FLAO</name>
<dbReference type="OrthoDB" id="1384247at2"/>
<dbReference type="AlphaFoldDB" id="A0A3B0C9F7"/>
<feature type="signal peptide" evidence="1">
    <location>
        <begin position="1"/>
        <end position="23"/>
    </location>
</feature>
<feature type="chain" id="PRO_5017185784" description="Cytochrome c domain-containing protein" evidence="1">
    <location>
        <begin position="24"/>
        <end position="130"/>
    </location>
</feature>
<dbReference type="RefSeq" id="WP_120709573.1">
    <property type="nucleotide sequence ID" value="NZ_CANMKH010000001.1"/>
</dbReference>
<evidence type="ECO:0000256" key="1">
    <source>
        <dbReference type="SAM" id="SignalP"/>
    </source>
</evidence>
<sequence>MKKRLRIILMGGLGLLCFSSCYYDQLVEEEIPDIPIDEPISFRDDIQPLFIGNDRDCTTCHNGNVANPDLTEGNAYDAIVPEYVVLGDGENSQFFRELPGNNHPVEAGFVLTVDEIALIKGWIDRGAENN</sequence>
<evidence type="ECO:0000313" key="2">
    <source>
        <dbReference type="EMBL" id="RKN82382.1"/>
    </source>
</evidence>
<proteinExistence type="predicted"/>
<comment type="caution">
    <text evidence="2">The sequence shown here is derived from an EMBL/GenBank/DDBJ whole genome shotgun (WGS) entry which is preliminary data.</text>
</comment>
<dbReference type="Proteomes" id="UP000276603">
    <property type="component" value="Unassembled WGS sequence"/>
</dbReference>
<keyword evidence="3" id="KW-1185">Reference proteome</keyword>
<accession>A0A3B0C9F7</accession>
<reference evidence="2 3" key="1">
    <citation type="submission" date="2018-10" db="EMBL/GenBank/DDBJ databases">
        <title>Ulvibacterium marinum gen. nov., sp. nov., a novel marine bacterium of the family Flavobacteriaceae, isolated from a culture of the green alga Ulva prolifera.</title>
        <authorList>
            <person name="Zhang Z."/>
        </authorList>
    </citation>
    <scope>NUCLEOTIDE SEQUENCE [LARGE SCALE GENOMIC DNA]</scope>
    <source>
        <strain evidence="2 3">CCMM003</strain>
    </source>
</reference>